<proteinExistence type="predicted"/>
<reference evidence="3 4" key="1">
    <citation type="submission" date="2016-11" db="EMBL/GenBank/DDBJ databases">
        <title>Comparative genomics of Acidibacillus ferroxidans species.</title>
        <authorList>
            <person name="Oliveira G."/>
            <person name="Nunes G."/>
            <person name="Oliveira R."/>
            <person name="Araujo F."/>
            <person name="Salim A."/>
            <person name="Scholte L."/>
            <person name="Morais D."/>
            <person name="Nancucheo I."/>
            <person name="Johnson D.B."/>
            <person name="Grail B."/>
            <person name="Bittencourt J."/>
            <person name="Valadares R."/>
        </authorList>
    </citation>
    <scope>NUCLEOTIDE SEQUENCE [LARGE SCALE GENOMIC DNA]</scope>
    <source>
        <strain evidence="3 4">Y002</strain>
    </source>
</reference>
<keyword evidence="2" id="KW-0472">Membrane</keyword>
<dbReference type="EMBL" id="MPDK01000004">
    <property type="protein sequence ID" value="PWI58371.1"/>
    <property type="molecule type" value="Genomic_DNA"/>
</dbReference>
<dbReference type="Proteomes" id="UP000245380">
    <property type="component" value="Unassembled WGS sequence"/>
</dbReference>
<feature type="transmembrane region" description="Helical" evidence="2">
    <location>
        <begin position="61"/>
        <end position="83"/>
    </location>
</feature>
<evidence type="ECO:0000256" key="1">
    <source>
        <dbReference type="SAM" id="MobiDB-lite"/>
    </source>
</evidence>
<evidence type="ECO:0000313" key="3">
    <source>
        <dbReference type="EMBL" id="PWI58371.1"/>
    </source>
</evidence>
<evidence type="ECO:0000256" key="2">
    <source>
        <dbReference type="SAM" id="Phobius"/>
    </source>
</evidence>
<comment type="caution">
    <text evidence="3">The sequence shown here is derived from an EMBL/GenBank/DDBJ whole genome shotgun (WGS) entry which is preliminary data.</text>
</comment>
<protein>
    <submittedName>
        <fullName evidence="3">Uncharacterized protein</fullName>
    </submittedName>
</protein>
<evidence type="ECO:0000313" key="4">
    <source>
        <dbReference type="Proteomes" id="UP000245380"/>
    </source>
</evidence>
<sequence>MKMRRLSTHSVARMVQWLSELDERVLLYMRNRATLFAALIGASLLLWSVVTENGFLSAEVILAGAVGYALGFVPAIAGGIFINGIEIALHYGHPLHVPTLLVQFFGCSSIAWLGHVHKMVARRAREQQERDVTVRAQIVPWTLVNEVRNSLLAMRLLLFSNKLDRNSDPNNLKLVQAELLRLESLFKELHEEQVHPGDLDKGSEQTTQKKNA</sequence>
<accession>A0A2U3DAR9</accession>
<keyword evidence="4" id="KW-1185">Reference proteome</keyword>
<feature type="region of interest" description="Disordered" evidence="1">
    <location>
        <begin position="193"/>
        <end position="212"/>
    </location>
</feature>
<keyword evidence="2" id="KW-1133">Transmembrane helix</keyword>
<name>A0A2U3DAR9_SULT2</name>
<dbReference type="RefSeq" id="WP_109429875.1">
    <property type="nucleotide sequence ID" value="NZ_MPDK01000004.1"/>
</dbReference>
<dbReference type="AlphaFoldDB" id="A0A2U3DAR9"/>
<feature type="transmembrane region" description="Helical" evidence="2">
    <location>
        <begin position="95"/>
        <end position="114"/>
    </location>
</feature>
<keyword evidence="2" id="KW-0812">Transmembrane</keyword>
<dbReference type="OrthoDB" id="2375563at2"/>
<feature type="compositionally biased region" description="Basic and acidic residues" evidence="1">
    <location>
        <begin position="193"/>
        <end position="203"/>
    </location>
</feature>
<organism evidence="3 4">
    <name type="scientific">Sulfoacidibacillus thermotolerans</name>
    <name type="common">Acidibacillus sulfuroxidans</name>
    <dbReference type="NCBI Taxonomy" id="1765684"/>
    <lineage>
        <taxon>Bacteria</taxon>
        <taxon>Bacillati</taxon>
        <taxon>Bacillota</taxon>
        <taxon>Bacilli</taxon>
        <taxon>Bacillales</taxon>
        <taxon>Alicyclobacillaceae</taxon>
        <taxon>Sulfoacidibacillus</taxon>
    </lineage>
</organism>
<gene>
    <name evidence="3" type="ORF">BM613_03900</name>
</gene>